<evidence type="ECO:0000313" key="3">
    <source>
        <dbReference type="Proteomes" id="UP000231279"/>
    </source>
</evidence>
<reference evidence="1" key="1">
    <citation type="submission" date="2017-07" db="EMBL/GenBank/DDBJ databases">
        <authorList>
            <person name="Sun Z.S."/>
            <person name="Albrecht U."/>
            <person name="Echele G."/>
            <person name="Lee C.C."/>
        </authorList>
    </citation>
    <scope>NUCLEOTIDE SEQUENCE</scope>
    <source>
        <strain evidence="1">UFG-1</strain>
        <tissue evidence="1">Leaf</tissue>
    </source>
</reference>
<sequence length="81" mass="9538">MSALVGEAHILRWWKQTSLNNSPEFLSCRKTHQCYHLSFPSCGLIINNYASTDYLSLLHLDLPYYYCHLCHIRFRHHASTL</sequence>
<gene>
    <name evidence="2" type="ORF">CDL12_17807</name>
    <name evidence="1" type="ORF">CDL12_23927</name>
</gene>
<accession>A0A2G9GE40</accession>
<keyword evidence="3" id="KW-1185">Reference proteome</keyword>
<dbReference type="EMBL" id="NKXS01003495">
    <property type="protein sequence ID" value="PIN09599.1"/>
    <property type="molecule type" value="Genomic_DNA"/>
</dbReference>
<protein>
    <submittedName>
        <fullName evidence="1">Uncharacterized protein</fullName>
    </submittedName>
</protein>
<reference evidence="1" key="3">
    <citation type="journal article" date="2018" name="Gigascience">
        <title>Genome assembly of the pink ipe (Handroanthus impetiginosus, Bignoniaceae), a highly-valued ecologically keystone neotropical timber forest tree.</title>
        <authorList>
            <person name="Silva-Junior O.B."/>
            <person name="Novaes E."/>
            <person name="Grattapaglia D."/>
            <person name="Collevatti R.G."/>
        </authorList>
    </citation>
    <scope>NUCLEOTIDE SEQUENCE [LARGE SCALE GENOMIC DNA]</scope>
    <source>
        <strain evidence="1">UFG-1</strain>
        <tissue evidence="1">Leaf</tissue>
    </source>
</reference>
<dbReference type="EMBL" id="NKXS01005482">
    <property type="protein sequence ID" value="PIN03556.1"/>
    <property type="molecule type" value="Genomic_DNA"/>
</dbReference>
<evidence type="ECO:0000313" key="1">
    <source>
        <dbReference type="EMBL" id="PIN03556.1"/>
    </source>
</evidence>
<organism evidence="1 3">
    <name type="scientific">Handroanthus impetiginosus</name>
    <dbReference type="NCBI Taxonomy" id="429701"/>
    <lineage>
        <taxon>Eukaryota</taxon>
        <taxon>Viridiplantae</taxon>
        <taxon>Streptophyta</taxon>
        <taxon>Embryophyta</taxon>
        <taxon>Tracheophyta</taxon>
        <taxon>Spermatophyta</taxon>
        <taxon>Magnoliopsida</taxon>
        <taxon>eudicotyledons</taxon>
        <taxon>Gunneridae</taxon>
        <taxon>Pentapetalae</taxon>
        <taxon>asterids</taxon>
        <taxon>lamiids</taxon>
        <taxon>Lamiales</taxon>
        <taxon>Bignoniaceae</taxon>
        <taxon>Crescentiina</taxon>
        <taxon>Tabebuia alliance</taxon>
        <taxon>Handroanthus</taxon>
    </lineage>
</organism>
<dbReference type="Proteomes" id="UP000231279">
    <property type="component" value="Unassembled WGS sequence"/>
</dbReference>
<reference evidence="3" key="2">
    <citation type="journal article" date="2018" name="Gigascience">
        <title>Genome assembly of the Pink Ipe (Handroanthus impetiginosus, Bignoniaceae), a highly valued, ecologically keystone Neotropical timber forest tree.</title>
        <authorList>
            <person name="Silva-Junior O.B."/>
            <person name="Grattapaglia D."/>
            <person name="Novaes E."/>
            <person name="Collevatti R.G."/>
        </authorList>
    </citation>
    <scope>NUCLEOTIDE SEQUENCE [LARGE SCALE GENOMIC DNA]</scope>
    <source>
        <strain evidence="3">cv. UFG-1</strain>
    </source>
</reference>
<proteinExistence type="predicted"/>
<evidence type="ECO:0000313" key="2">
    <source>
        <dbReference type="EMBL" id="PIN09599.1"/>
    </source>
</evidence>
<name>A0A2G9GE40_9LAMI</name>
<dbReference type="AlphaFoldDB" id="A0A2G9GE40"/>
<comment type="caution">
    <text evidence="1">The sequence shown here is derived from an EMBL/GenBank/DDBJ whole genome shotgun (WGS) entry which is preliminary data.</text>
</comment>